<dbReference type="GO" id="GO:0005524">
    <property type="term" value="F:ATP binding"/>
    <property type="evidence" value="ECO:0007669"/>
    <property type="project" value="UniProtKB-KW"/>
</dbReference>
<evidence type="ECO:0000256" key="3">
    <source>
        <dbReference type="ARBA" id="ARBA00022741"/>
    </source>
</evidence>
<keyword evidence="4 6" id="KW-0418">Kinase</keyword>
<comment type="cofactor">
    <cofactor evidence="6">
        <name>Mg(2+)</name>
        <dbReference type="ChEBI" id="CHEBI:18420"/>
    </cofactor>
    <cofactor evidence="6">
        <name>Mn(2+)</name>
        <dbReference type="ChEBI" id="CHEBI:29035"/>
    </cofactor>
    <text evidence="6">Mg(2+). Can also accept Mn(2+).</text>
</comment>
<evidence type="ECO:0000313" key="8">
    <source>
        <dbReference type="EMBL" id="PLW84293.1"/>
    </source>
</evidence>
<evidence type="ECO:0000256" key="2">
    <source>
        <dbReference type="ARBA" id="ARBA00022679"/>
    </source>
</evidence>
<reference evidence="9" key="1">
    <citation type="submission" date="2017-11" db="EMBL/GenBank/DDBJ databases">
        <title>The draft genome sequence of Chromatocurvus sp. F02.</title>
        <authorList>
            <person name="Du Z.-J."/>
            <person name="Chang Y.-Q."/>
        </authorList>
    </citation>
    <scope>NUCLEOTIDE SEQUENCE [LARGE SCALE GENOMIC DNA]</scope>
    <source>
        <strain evidence="9">F02</strain>
    </source>
</reference>
<dbReference type="GO" id="GO:0006083">
    <property type="term" value="P:acetate metabolic process"/>
    <property type="evidence" value="ECO:0007669"/>
    <property type="project" value="TreeGrafter"/>
</dbReference>
<dbReference type="PANTHER" id="PTHR21060">
    <property type="entry name" value="ACETATE KINASE"/>
    <property type="match status" value="1"/>
</dbReference>
<comment type="catalytic activity">
    <reaction evidence="6">
        <text>acetate + ATP = acetyl phosphate + ADP</text>
        <dbReference type="Rhea" id="RHEA:11352"/>
        <dbReference type="ChEBI" id="CHEBI:22191"/>
        <dbReference type="ChEBI" id="CHEBI:30089"/>
        <dbReference type="ChEBI" id="CHEBI:30616"/>
        <dbReference type="ChEBI" id="CHEBI:456216"/>
        <dbReference type="EC" id="2.7.2.1"/>
    </reaction>
</comment>
<accession>A0A2N5Y7B8</accession>
<keyword evidence="5 6" id="KW-0067">ATP-binding</keyword>
<dbReference type="PANTHER" id="PTHR21060:SF15">
    <property type="entry name" value="ACETATE KINASE-RELATED"/>
    <property type="match status" value="1"/>
</dbReference>
<dbReference type="GO" id="GO:0000287">
    <property type="term" value="F:magnesium ion binding"/>
    <property type="evidence" value="ECO:0007669"/>
    <property type="project" value="UniProtKB-UniRule"/>
</dbReference>
<comment type="pathway">
    <text evidence="6">Metabolic intermediate biosynthesis; acetyl-CoA biosynthesis; acetyl-CoA from acetate: step 1/2.</text>
</comment>
<evidence type="ECO:0000313" key="9">
    <source>
        <dbReference type="Proteomes" id="UP000234845"/>
    </source>
</evidence>
<keyword evidence="6" id="KW-0460">Magnesium</keyword>
<feature type="binding site" evidence="6">
    <location>
        <position position="387"/>
    </location>
    <ligand>
        <name>Mg(2+)</name>
        <dbReference type="ChEBI" id="CHEBI:18420"/>
    </ligand>
</feature>
<feature type="binding site" evidence="6">
    <location>
        <position position="14"/>
    </location>
    <ligand>
        <name>ATP</name>
        <dbReference type="ChEBI" id="CHEBI:30616"/>
    </ligand>
</feature>
<keyword evidence="9" id="KW-1185">Reference proteome</keyword>
<dbReference type="GO" id="GO:0006085">
    <property type="term" value="P:acetyl-CoA biosynthetic process"/>
    <property type="evidence" value="ECO:0007669"/>
    <property type="project" value="UniProtKB-UniRule"/>
</dbReference>
<dbReference type="SUPFAM" id="SSF53067">
    <property type="entry name" value="Actin-like ATPase domain"/>
    <property type="match status" value="2"/>
</dbReference>
<evidence type="ECO:0000256" key="1">
    <source>
        <dbReference type="ARBA" id="ARBA00008748"/>
    </source>
</evidence>
<comment type="similarity">
    <text evidence="1 6 7">Belongs to the acetokinase family.</text>
</comment>
<proteinExistence type="inferred from homology"/>
<dbReference type="GO" id="GO:0008776">
    <property type="term" value="F:acetate kinase activity"/>
    <property type="evidence" value="ECO:0007669"/>
    <property type="project" value="UniProtKB-UniRule"/>
</dbReference>
<dbReference type="InterPro" id="IPR023865">
    <property type="entry name" value="Aliphatic_acid_kinase_CS"/>
</dbReference>
<evidence type="ECO:0000256" key="6">
    <source>
        <dbReference type="HAMAP-Rule" id="MF_00020"/>
    </source>
</evidence>
<dbReference type="UniPathway" id="UPA00340">
    <property type="reaction ID" value="UER00458"/>
</dbReference>
<dbReference type="OrthoDB" id="9802453at2"/>
<feature type="active site" description="Proton donor/acceptor" evidence="6">
    <location>
        <position position="150"/>
    </location>
</feature>
<dbReference type="PRINTS" id="PR00471">
    <property type="entry name" value="ACETATEKNASE"/>
</dbReference>
<dbReference type="InterPro" id="IPR000890">
    <property type="entry name" value="Aliphatic_acid_kin_short-chain"/>
</dbReference>
<dbReference type="Gene3D" id="3.30.420.40">
    <property type="match status" value="2"/>
</dbReference>
<name>A0A2N5Y7B8_9GAMM</name>
<protein>
    <recommendedName>
        <fullName evidence="6">Acetate kinase</fullName>
        <ecNumber evidence="6">2.7.2.1</ecNumber>
    </recommendedName>
    <alternativeName>
        <fullName evidence="6">Acetokinase</fullName>
    </alternativeName>
</protein>
<comment type="caution">
    <text evidence="8">The sequence shown here is derived from an EMBL/GenBank/DDBJ whole genome shotgun (WGS) entry which is preliminary data.</text>
</comment>
<dbReference type="RefSeq" id="WP_101519929.1">
    <property type="nucleotide sequence ID" value="NZ_PKLZ01000001.1"/>
</dbReference>
<dbReference type="InterPro" id="IPR043129">
    <property type="entry name" value="ATPase_NBD"/>
</dbReference>
<evidence type="ECO:0000256" key="4">
    <source>
        <dbReference type="ARBA" id="ARBA00022777"/>
    </source>
</evidence>
<evidence type="ECO:0000256" key="7">
    <source>
        <dbReference type="RuleBase" id="RU003835"/>
    </source>
</evidence>
<sequence length="402" mass="43742">MNVLVFNSGSSSLKYRLVDSTNGKDLCKGRLERLGEEHSHARHQWLSGTGVRREQGEDYDSLDHSAALQHIYQHLETLAEQENLPSPEAIGHRVVHGGDRFRRAVAIDQNVITEIEQLAPLAPLHNPPALAVINQCREHFPQLPQAAVFDTAFHQRMPAHARRYAVPDHWYRDHRVQRYGFHGISHGYAARAAAQQLGRPLEQLKLITLHLGNGASAAAIKNGHSVDTSMGMTPLEGLVMGTRSGDVDIAAALHVAREEGLDLGQLEQELRQCSGLLGLCGSNDVRDISSRSDQGDAAAKLALAIYAYRIRKYIGAYIAVLGGLDALVFTAGVGENSAAVRAMACTDMQNLGISIDKARNRCPGLDGSKAIHTPGAPVTILIVRANEELEIARQTMALLNAR</sequence>
<feature type="binding site" evidence="6">
    <location>
        <begin position="284"/>
        <end position="286"/>
    </location>
    <ligand>
        <name>ATP</name>
        <dbReference type="ChEBI" id="CHEBI:30616"/>
    </ligand>
</feature>
<feature type="binding site" evidence="6">
    <location>
        <begin position="332"/>
        <end position="336"/>
    </location>
    <ligand>
        <name>ATP</name>
        <dbReference type="ChEBI" id="CHEBI:30616"/>
    </ligand>
</feature>
<feature type="binding site" evidence="6">
    <location>
        <position position="7"/>
    </location>
    <ligand>
        <name>Mg(2+)</name>
        <dbReference type="ChEBI" id="CHEBI:18420"/>
    </ligand>
</feature>
<evidence type="ECO:0000256" key="5">
    <source>
        <dbReference type="ARBA" id="ARBA00022840"/>
    </source>
</evidence>
<comment type="function">
    <text evidence="6">Catalyzes the formation of acetyl phosphate from acetate and ATP. Can also catalyze the reverse reaction.</text>
</comment>
<gene>
    <name evidence="6" type="primary">ackA</name>
    <name evidence="8" type="ORF">CWI75_02835</name>
</gene>
<dbReference type="NCBIfam" id="TIGR00016">
    <property type="entry name" value="ackA"/>
    <property type="match status" value="1"/>
</dbReference>
<dbReference type="CDD" id="cd24010">
    <property type="entry name" value="ASKHA_NBD_AcK_PK"/>
    <property type="match status" value="1"/>
</dbReference>
<organism evidence="8 9">
    <name type="scientific">Kineobactrum sediminis</name>
    <dbReference type="NCBI Taxonomy" id="1905677"/>
    <lineage>
        <taxon>Bacteria</taxon>
        <taxon>Pseudomonadati</taxon>
        <taxon>Pseudomonadota</taxon>
        <taxon>Gammaproteobacteria</taxon>
        <taxon>Cellvibrionales</taxon>
        <taxon>Halieaceae</taxon>
        <taxon>Kineobactrum</taxon>
    </lineage>
</organism>
<keyword evidence="6" id="KW-0963">Cytoplasm</keyword>
<dbReference type="EMBL" id="PKLZ01000001">
    <property type="protein sequence ID" value="PLW84293.1"/>
    <property type="molecule type" value="Genomic_DNA"/>
</dbReference>
<dbReference type="HAMAP" id="MF_00020">
    <property type="entry name" value="Acetate_kinase"/>
    <property type="match status" value="1"/>
</dbReference>
<dbReference type="Pfam" id="PF00871">
    <property type="entry name" value="Acetate_kinase"/>
    <property type="match status" value="1"/>
</dbReference>
<dbReference type="Proteomes" id="UP000234845">
    <property type="component" value="Unassembled WGS sequence"/>
</dbReference>
<dbReference type="PIRSF" id="PIRSF000722">
    <property type="entry name" value="Acetate_prop_kin"/>
    <property type="match status" value="1"/>
</dbReference>
<dbReference type="GO" id="GO:0005737">
    <property type="term" value="C:cytoplasm"/>
    <property type="evidence" value="ECO:0007669"/>
    <property type="project" value="UniProtKB-SubCell"/>
</dbReference>
<feature type="binding site" evidence="6">
    <location>
        <position position="93"/>
    </location>
    <ligand>
        <name>substrate</name>
    </ligand>
</feature>
<dbReference type="AlphaFoldDB" id="A0A2N5Y7B8"/>
<keyword evidence="2 6" id="KW-0808">Transferase</keyword>
<dbReference type="PROSITE" id="PS01076">
    <property type="entry name" value="ACETATE_KINASE_2"/>
    <property type="match status" value="1"/>
</dbReference>
<dbReference type="EC" id="2.7.2.1" evidence="6"/>
<feature type="site" description="Transition state stabilizer" evidence="6">
    <location>
        <position position="243"/>
    </location>
</feature>
<keyword evidence="6" id="KW-0479">Metal-binding</keyword>
<keyword evidence="3 6" id="KW-0547">Nucleotide-binding</keyword>
<comment type="subcellular location">
    <subcellularLocation>
        <location evidence="6">Cytoplasm</location>
    </subcellularLocation>
</comment>
<comment type="subunit">
    <text evidence="6">Homodimer.</text>
</comment>
<feature type="binding site" evidence="6">
    <location>
        <begin position="210"/>
        <end position="214"/>
    </location>
    <ligand>
        <name>ATP</name>
        <dbReference type="ChEBI" id="CHEBI:30616"/>
    </ligand>
</feature>
<dbReference type="InterPro" id="IPR004372">
    <property type="entry name" value="Ac/propionate_kinase"/>
</dbReference>
<feature type="site" description="Transition state stabilizer" evidence="6">
    <location>
        <position position="182"/>
    </location>
</feature>